<evidence type="ECO:0000313" key="1">
    <source>
        <dbReference type="EMBL" id="GMN90014.1"/>
    </source>
</evidence>
<evidence type="ECO:0000313" key="2">
    <source>
        <dbReference type="Proteomes" id="UP001628164"/>
    </source>
</evidence>
<proteinExistence type="predicted"/>
<dbReference type="EMBL" id="BTHG01000006">
    <property type="protein sequence ID" value="GMN90014.1"/>
    <property type="molecule type" value="Genomic_DNA"/>
</dbReference>
<reference evidence="1 2" key="1">
    <citation type="journal article" date="2024" name="Dis. Aquat. Organ.">
        <title>Francisella sciaenopsi sp. nov. isolated from diseased red drum Sciaenops ocellatus in Florida, USA.</title>
        <authorList>
            <person name="Kawahara M."/>
            <person name="Cody T.T."/>
            <person name="Yanong R.P.E."/>
            <person name="Henderson E."/>
            <person name="Yazdi Z."/>
            <person name="Soto E."/>
        </authorList>
    </citation>
    <scope>NUCLEOTIDE SEQUENCE [LARGE SCALE GENOMIC DNA]</scope>
    <source>
        <strain evidence="1 2">R22-20-7</strain>
    </source>
</reference>
<protein>
    <submittedName>
        <fullName evidence="1">Uncharacterized protein</fullName>
    </submittedName>
</protein>
<organism evidence="1 2">
    <name type="scientific">Francisella sciaenopsi</name>
    <dbReference type="NCBI Taxonomy" id="3055034"/>
    <lineage>
        <taxon>Bacteria</taxon>
        <taxon>Pseudomonadati</taxon>
        <taxon>Pseudomonadota</taxon>
        <taxon>Gammaproteobacteria</taxon>
        <taxon>Thiotrichales</taxon>
        <taxon>Francisellaceae</taxon>
        <taxon>Francisella</taxon>
    </lineage>
</organism>
<dbReference type="Proteomes" id="UP001628164">
    <property type="component" value="Unassembled WGS sequence"/>
</dbReference>
<gene>
    <name evidence="1" type="ORF">fsci_15010</name>
</gene>
<keyword evidence="2" id="KW-1185">Reference proteome</keyword>
<accession>A0ABQ6PGE4</accession>
<sequence length="121" mass="13270">MGFFLSKEAGIELEPQGSSIYEVNEALKTASKSGSGKVGFPEFVGVVKDFLIVIENKADINKHCKLENNIISSKVSDVKNYAMNGALFYAKHLAKNTSYKKVIAFGISGDEKKHKHKSNLC</sequence>
<comment type="caution">
    <text evidence="1">The sequence shown here is derived from an EMBL/GenBank/DDBJ whole genome shotgun (WGS) entry which is preliminary data.</text>
</comment>
<name>A0ABQ6PGE4_9GAMM</name>